<reference evidence="19" key="2">
    <citation type="submission" date="2019-07" db="EMBL/GenBank/DDBJ databases">
        <authorList>
            <person name="Yang Y."/>
            <person name="Bocs S."/>
            <person name="Baudouin L."/>
        </authorList>
    </citation>
    <scope>NUCLEOTIDE SEQUENCE</scope>
    <source>
        <tissue evidence="19">Spear leaf of Hainan Tall coconut</tissue>
    </source>
</reference>
<evidence type="ECO:0000256" key="13">
    <source>
        <dbReference type="ARBA" id="ARBA00023180"/>
    </source>
</evidence>
<keyword evidence="3" id="KW-0597">Phosphoprotein</keyword>
<dbReference type="GO" id="GO:0016020">
    <property type="term" value="C:membrane"/>
    <property type="evidence" value="ECO:0007669"/>
    <property type="project" value="UniProtKB-SubCell"/>
</dbReference>
<evidence type="ECO:0000259" key="18">
    <source>
        <dbReference type="PROSITE" id="PS51473"/>
    </source>
</evidence>
<evidence type="ECO:0000256" key="2">
    <source>
        <dbReference type="ARBA" id="ARBA00022527"/>
    </source>
</evidence>
<sequence length="427" mass="47591">MFLSLPSSSSLFLPCLLFFLLHSPPVTAKELRYHLCGDSNYTANSTYKTNLNLLLPSLVSNASFSGGFSSVMIGQFPNQAYGLALCRGDFNASMCQSCLDTASNDIVRLCPYAIEAVVWYDACLLRYSNLWSLATTKDTQLVYRYAVNNITTDRPLFEKLRNELLNAIADWAAYNTTMRFATGEVSFTTGFRTIYGLVQCTPDLWASQCRQCLQDSFEWISMKFPWAQGGRVLQARCNHRYEVYKFYDGASMIKIGSPAPPPVNPGNKKNVRGMVLIIAIPLVASSLLISITCIFFWTRRNSAKNLPYEANLEEITHAESLLLDLSMLKDATASFSEANKLGAGGFGAVYKGTLPNGQEFAAKRLSTTSRQGLAELKNELVLVAKLRHRNLVRLLGVCLEEQEKLLVYEYVPNRSLDTILFGISHSI</sequence>
<keyword evidence="19" id="KW-0675">Receptor</keyword>
<dbReference type="CDD" id="cd23509">
    <property type="entry name" value="Gnk2-like"/>
    <property type="match status" value="2"/>
</dbReference>
<evidence type="ECO:0000313" key="19">
    <source>
        <dbReference type="EMBL" id="KAG1331494.1"/>
    </source>
</evidence>
<organism evidence="19 20">
    <name type="scientific">Cocos nucifera</name>
    <name type="common">Coconut palm</name>
    <dbReference type="NCBI Taxonomy" id="13894"/>
    <lineage>
        <taxon>Eukaryota</taxon>
        <taxon>Viridiplantae</taxon>
        <taxon>Streptophyta</taxon>
        <taxon>Embryophyta</taxon>
        <taxon>Tracheophyta</taxon>
        <taxon>Spermatophyta</taxon>
        <taxon>Magnoliopsida</taxon>
        <taxon>Liliopsida</taxon>
        <taxon>Arecaceae</taxon>
        <taxon>Arecoideae</taxon>
        <taxon>Cocoseae</taxon>
        <taxon>Attaleinae</taxon>
        <taxon>Cocos</taxon>
    </lineage>
</organism>
<evidence type="ECO:0000256" key="9">
    <source>
        <dbReference type="ARBA" id="ARBA00022777"/>
    </source>
</evidence>
<keyword evidence="4" id="KW-0808">Transferase</keyword>
<keyword evidence="12 15" id="KW-0472">Membrane</keyword>
<evidence type="ECO:0000256" key="12">
    <source>
        <dbReference type="ARBA" id="ARBA00023136"/>
    </source>
</evidence>
<dbReference type="Gene3D" id="3.30.200.20">
    <property type="entry name" value="Phosphorylase Kinase, domain 1"/>
    <property type="match status" value="1"/>
</dbReference>
<keyword evidence="9 19" id="KW-0418">Kinase</keyword>
<dbReference type="PROSITE" id="PS51473">
    <property type="entry name" value="GNK2"/>
    <property type="match status" value="2"/>
</dbReference>
<evidence type="ECO:0000256" key="6">
    <source>
        <dbReference type="ARBA" id="ARBA00022729"/>
    </source>
</evidence>
<dbReference type="PROSITE" id="PS00107">
    <property type="entry name" value="PROTEIN_KINASE_ATP"/>
    <property type="match status" value="1"/>
</dbReference>
<feature type="signal peptide" evidence="16">
    <location>
        <begin position="1"/>
        <end position="28"/>
    </location>
</feature>
<dbReference type="FunFam" id="3.30.430.20:FF:000003">
    <property type="entry name" value="Cysteine-rich RLK (RECEPTOR-like protein kinase) 10"/>
    <property type="match status" value="1"/>
</dbReference>
<evidence type="ECO:0000256" key="1">
    <source>
        <dbReference type="ARBA" id="ARBA00004167"/>
    </source>
</evidence>
<dbReference type="AlphaFoldDB" id="A0A8K0I0C2"/>
<protein>
    <submittedName>
        <fullName evidence="19">Putative Cysteine-rich receptor-like protein kinase 10</fullName>
    </submittedName>
</protein>
<reference evidence="19" key="1">
    <citation type="journal article" date="2017" name="Gigascience">
        <title>The genome draft of coconut (Cocos nucifera).</title>
        <authorList>
            <person name="Xiao Y."/>
            <person name="Xu P."/>
            <person name="Fan H."/>
            <person name="Baudouin L."/>
            <person name="Xia W."/>
            <person name="Bocs S."/>
            <person name="Xu J."/>
            <person name="Li Q."/>
            <person name="Guo A."/>
            <person name="Zhou L."/>
            <person name="Li J."/>
            <person name="Wu Y."/>
            <person name="Ma Z."/>
            <person name="Armero A."/>
            <person name="Issali A.E."/>
            <person name="Liu N."/>
            <person name="Peng M."/>
            <person name="Yang Y."/>
        </authorList>
    </citation>
    <scope>NUCLEOTIDE SEQUENCE</scope>
    <source>
        <tissue evidence="19">Spear leaf of Hainan Tall coconut</tissue>
    </source>
</reference>
<evidence type="ECO:0000256" key="16">
    <source>
        <dbReference type="SAM" id="SignalP"/>
    </source>
</evidence>
<evidence type="ECO:0000259" key="17">
    <source>
        <dbReference type="PROSITE" id="PS50011"/>
    </source>
</evidence>
<dbReference type="PANTHER" id="PTHR32099">
    <property type="entry name" value="CYSTEINE-RICH REPEAT SECRETORY PROTEIN"/>
    <property type="match status" value="1"/>
</dbReference>
<gene>
    <name evidence="19" type="ORF">COCNU_02G014620</name>
</gene>
<feature type="transmembrane region" description="Helical" evidence="15">
    <location>
        <begin position="274"/>
        <end position="297"/>
    </location>
</feature>
<dbReference type="GO" id="GO:0005524">
    <property type="term" value="F:ATP binding"/>
    <property type="evidence" value="ECO:0007669"/>
    <property type="project" value="UniProtKB-UniRule"/>
</dbReference>
<dbReference type="Pfam" id="PF07714">
    <property type="entry name" value="PK_Tyr_Ser-Thr"/>
    <property type="match status" value="1"/>
</dbReference>
<evidence type="ECO:0000256" key="5">
    <source>
        <dbReference type="ARBA" id="ARBA00022692"/>
    </source>
</evidence>
<keyword evidence="10 14" id="KW-0067">ATP-binding</keyword>
<evidence type="ECO:0000256" key="15">
    <source>
        <dbReference type="SAM" id="Phobius"/>
    </source>
</evidence>
<dbReference type="Gene3D" id="3.30.430.20">
    <property type="entry name" value="Gnk2 domain, C-X8-C-X2-C motif"/>
    <property type="match status" value="2"/>
</dbReference>
<keyword evidence="6 16" id="KW-0732">Signal</keyword>
<feature type="domain" description="Protein kinase" evidence="17">
    <location>
        <begin position="335"/>
        <end position="427"/>
    </location>
</feature>
<accession>A0A8K0I0C2</accession>
<evidence type="ECO:0000313" key="20">
    <source>
        <dbReference type="Proteomes" id="UP000797356"/>
    </source>
</evidence>
<feature type="binding site" evidence="14">
    <location>
        <position position="363"/>
    </location>
    <ligand>
        <name>ATP</name>
        <dbReference type="ChEBI" id="CHEBI:30616"/>
    </ligand>
</feature>
<keyword evidence="5 15" id="KW-0812">Transmembrane</keyword>
<evidence type="ECO:0000256" key="7">
    <source>
        <dbReference type="ARBA" id="ARBA00022737"/>
    </source>
</evidence>
<keyword evidence="8 14" id="KW-0547">Nucleotide-binding</keyword>
<dbReference type="EMBL" id="CM017873">
    <property type="protein sequence ID" value="KAG1331494.1"/>
    <property type="molecule type" value="Genomic_DNA"/>
</dbReference>
<keyword evidence="13" id="KW-0325">Glycoprotein</keyword>
<dbReference type="Proteomes" id="UP000797356">
    <property type="component" value="Chromosome 2"/>
</dbReference>
<dbReference type="OrthoDB" id="696781at2759"/>
<feature type="chain" id="PRO_5035437038" evidence="16">
    <location>
        <begin position="29"/>
        <end position="427"/>
    </location>
</feature>
<proteinExistence type="predicted"/>
<dbReference type="InterPro" id="IPR017441">
    <property type="entry name" value="Protein_kinase_ATP_BS"/>
</dbReference>
<comment type="subcellular location">
    <subcellularLocation>
        <location evidence="1">Membrane</location>
        <topology evidence="1">Single-pass membrane protein</topology>
    </subcellularLocation>
</comment>
<comment type="caution">
    <text evidence="19">The sequence shown here is derived from an EMBL/GenBank/DDBJ whole genome shotgun (WGS) entry which is preliminary data.</text>
</comment>
<keyword evidence="2" id="KW-0723">Serine/threonine-protein kinase</keyword>
<evidence type="ECO:0000256" key="14">
    <source>
        <dbReference type="PROSITE-ProRule" id="PRU10141"/>
    </source>
</evidence>
<dbReference type="Pfam" id="PF01657">
    <property type="entry name" value="Stress-antifung"/>
    <property type="match status" value="2"/>
</dbReference>
<dbReference type="GO" id="GO:0004674">
    <property type="term" value="F:protein serine/threonine kinase activity"/>
    <property type="evidence" value="ECO:0007669"/>
    <property type="project" value="UniProtKB-KW"/>
</dbReference>
<evidence type="ECO:0000256" key="4">
    <source>
        <dbReference type="ARBA" id="ARBA00022679"/>
    </source>
</evidence>
<dbReference type="InterPro" id="IPR011009">
    <property type="entry name" value="Kinase-like_dom_sf"/>
</dbReference>
<keyword evidence="7" id="KW-0677">Repeat</keyword>
<dbReference type="InterPro" id="IPR001245">
    <property type="entry name" value="Ser-Thr/Tyr_kinase_cat_dom"/>
</dbReference>
<evidence type="ECO:0000256" key="11">
    <source>
        <dbReference type="ARBA" id="ARBA00022989"/>
    </source>
</evidence>
<dbReference type="PANTHER" id="PTHR32099:SF42">
    <property type="entry name" value="CYSTEINE-RICH RECEPTOR-LIKE PROTEIN KINASE 9-RELATED"/>
    <property type="match status" value="1"/>
</dbReference>
<dbReference type="SUPFAM" id="SSF56112">
    <property type="entry name" value="Protein kinase-like (PK-like)"/>
    <property type="match status" value="1"/>
</dbReference>
<dbReference type="PROSITE" id="PS50011">
    <property type="entry name" value="PROTEIN_KINASE_DOM"/>
    <property type="match status" value="1"/>
</dbReference>
<dbReference type="FunFam" id="3.30.430.20:FF:000002">
    <property type="entry name" value="Cysteine-rich receptor-like protein kinase 10"/>
    <property type="match status" value="1"/>
</dbReference>
<evidence type="ECO:0000256" key="3">
    <source>
        <dbReference type="ARBA" id="ARBA00022553"/>
    </source>
</evidence>
<dbReference type="InterPro" id="IPR038408">
    <property type="entry name" value="GNK2_sf"/>
</dbReference>
<evidence type="ECO:0000256" key="8">
    <source>
        <dbReference type="ARBA" id="ARBA00022741"/>
    </source>
</evidence>
<dbReference type="InterPro" id="IPR002902">
    <property type="entry name" value="GNK2"/>
</dbReference>
<keyword evidence="11 15" id="KW-1133">Transmembrane helix</keyword>
<dbReference type="FunFam" id="3.30.200.20:FF:000142">
    <property type="entry name" value="Cysteine-rich receptor-like protein kinase 10"/>
    <property type="match status" value="1"/>
</dbReference>
<keyword evidence="20" id="KW-1185">Reference proteome</keyword>
<evidence type="ECO:0000256" key="10">
    <source>
        <dbReference type="ARBA" id="ARBA00022840"/>
    </source>
</evidence>
<name>A0A8K0I0C2_COCNU</name>
<feature type="domain" description="Gnk2-homologous" evidence="18">
    <location>
        <begin position="138"/>
        <end position="246"/>
    </location>
</feature>
<feature type="domain" description="Gnk2-homologous" evidence="18">
    <location>
        <begin position="29"/>
        <end position="132"/>
    </location>
</feature>
<dbReference type="InterPro" id="IPR000719">
    <property type="entry name" value="Prot_kinase_dom"/>
</dbReference>